<evidence type="ECO:0000313" key="2">
    <source>
        <dbReference type="Proteomes" id="UP001209229"/>
    </source>
</evidence>
<sequence>MNRIILLSILITTVYWCHDGQDPLYKSKAFTIYKDAIKQGEYSSRVVSPQNIVSNYKSITHENYSNLIRFRFSGYFLNEVLTSGIIGEIRTC</sequence>
<gene>
    <name evidence="1" type="ORF">OM075_22295</name>
</gene>
<dbReference type="Proteomes" id="UP001209229">
    <property type="component" value="Unassembled WGS sequence"/>
</dbReference>
<accession>A0AAE3SHB1</accession>
<reference evidence="1" key="1">
    <citation type="submission" date="2022-10" db="EMBL/GenBank/DDBJ databases">
        <authorList>
            <person name="Yu W.X."/>
        </authorList>
    </citation>
    <scope>NUCLEOTIDE SEQUENCE</scope>
    <source>
        <strain evidence="1">AAT</strain>
    </source>
</reference>
<dbReference type="AlphaFoldDB" id="A0AAE3SHB1"/>
<comment type="caution">
    <text evidence="1">The sequence shown here is derived from an EMBL/GenBank/DDBJ whole genome shotgun (WGS) entry which is preliminary data.</text>
</comment>
<protein>
    <submittedName>
        <fullName evidence="1">Uncharacterized protein</fullName>
    </submittedName>
</protein>
<evidence type="ECO:0000313" key="1">
    <source>
        <dbReference type="EMBL" id="MCW3789211.1"/>
    </source>
</evidence>
<name>A0AAE3SHB1_9BACT</name>
<proteinExistence type="predicted"/>
<organism evidence="1 2">
    <name type="scientific">Plebeiibacterium sediminum</name>
    <dbReference type="NCBI Taxonomy" id="2992112"/>
    <lineage>
        <taxon>Bacteria</taxon>
        <taxon>Pseudomonadati</taxon>
        <taxon>Bacteroidota</taxon>
        <taxon>Bacteroidia</taxon>
        <taxon>Marinilabiliales</taxon>
        <taxon>Marinilabiliaceae</taxon>
        <taxon>Plebeiibacterium</taxon>
    </lineage>
</organism>
<dbReference type="EMBL" id="JAPDPJ010000089">
    <property type="protein sequence ID" value="MCW3789211.1"/>
    <property type="molecule type" value="Genomic_DNA"/>
</dbReference>
<keyword evidence="2" id="KW-1185">Reference proteome</keyword>
<dbReference type="RefSeq" id="WP_301192767.1">
    <property type="nucleotide sequence ID" value="NZ_JAPDPJ010000089.1"/>
</dbReference>